<evidence type="ECO:0000313" key="3">
    <source>
        <dbReference type="Proteomes" id="UP001195483"/>
    </source>
</evidence>
<reference evidence="2" key="1">
    <citation type="journal article" date="2021" name="Genome Biol. Evol.">
        <title>A High-Quality Reference Genome for a Parasitic Bivalve with Doubly Uniparental Inheritance (Bivalvia: Unionida).</title>
        <authorList>
            <person name="Smith C.H."/>
        </authorList>
    </citation>
    <scope>NUCLEOTIDE SEQUENCE</scope>
    <source>
        <strain evidence="2">CHS0354</strain>
    </source>
</reference>
<protein>
    <submittedName>
        <fullName evidence="2">Uncharacterized protein</fullName>
    </submittedName>
</protein>
<proteinExistence type="predicted"/>
<comment type="caution">
    <text evidence="2">The sequence shown here is derived from an EMBL/GenBank/DDBJ whole genome shotgun (WGS) entry which is preliminary data.</text>
</comment>
<dbReference type="Proteomes" id="UP001195483">
    <property type="component" value="Unassembled WGS sequence"/>
</dbReference>
<accession>A0AAE0VMS1</accession>
<keyword evidence="3" id="KW-1185">Reference proteome</keyword>
<gene>
    <name evidence="2" type="ORF">CHS0354_040344</name>
</gene>
<sequence>MYDLQPSEAHVTSRNFMEIRNLLSKQYVLQDQGSIQRKMSVENKEKGNVNEKNLEEERIDWHRLIPNGQDKQKHFLHPGVKLKTRNATSVHNELSKGKNSYSRTNSKN</sequence>
<dbReference type="EMBL" id="JAEAOA010002335">
    <property type="protein sequence ID" value="KAK3583381.1"/>
    <property type="molecule type" value="Genomic_DNA"/>
</dbReference>
<name>A0AAE0VMS1_9BIVA</name>
<evidence type="ECO:0000313" key="2">
    <source>
        <dbReference type="EMBL" id="KAK3583381.1"/>
    </source>
</evidence>
<reference evidence="2" key="2">
    <citation type="journal article" date="2021" name="Genome Biol. Evol.">
        <title>Developing a high-quality reference genome for a parasitic bivalve with doubly uniparental inheritance (Bivalvia: Unionida).</title>
        <authorList>
            <person name="Smith C.H."/>
        </authorList>
    </citation>
    <scope>NUCLEOTIDE SEQUENCE</scope>
    <source>
        <strain evidence="2">CHS0354</strain>
        <tissue evidence="2">Mantle</tissue>
    </source>
</reference>
<feature type="region of interest" description="Disordered" evidence="1">
    <location>
        <begin position="85"/>
        <end position="108"/>
    </location>
</feature>
<reference evidence="2" key="3">
    <citation type="submission" date="2023-05" db="EMBL/GenBank/DDBJ databases">
        <authorList>
            <person name="Smith C.H."/>
        </authorList>
    </citation>
    <scope>NUCLEOTIDE SEQUENCE</scope>
    <source>
        <strain evidence="2">CHS0354</strain>
        <tissue evidence="2">Mantle</tissue>
    </source>
</reference>
<evidence type="ECO:0000256" key="1">
    <source>
        <dbReference type="SAM" id="MobiDB-lite"/>
    </source>
</evidence>
<feature type="non-terminal residue" evidence="2">
    <location>
        <position position="108"/>
    </location>
</feature>
<dbReference type="AlphaFoldDB" id="A0AAE0VMS1"/>
<organism evidence="2 3">
    <name type="scientific">Potamilus streckersoni</name>
    <dbReference type="NCBI Taxonomy" id="2493646"/>
    <lineage>
        <taxon>Eukaryota</taxon>
        <taxon>Metazoa</taxon>
        <taxon>Spiralia</taxon>
        <taxon>Lophotrochozoa</taxon>
        <taxon>Mollusca</taxon>
        <taxon>Bivalvia</taxon>
        <taxon>Autobranchia</taxon>
        <taxon>Heteroconchia</taxon>
        <taxon>Palaeoheterodonta</taxon>
        <taxon>Unionida</taxon>
        <taxon>Unionoidea</taxon>
        <taxon>Unionidae</taxon>
        <taxon>Ambleminae</taxon>
        <taxon>Lampsilini</taxon>
        <taxon>Potamilus</taxon>
    </lineage>
</organism>